<evidence type="ECO:0008006" key="4">
    <source>
        <dbReference type="Google" id="ProtNLM"/>
    </source>
</evidence>
<keyword evidence="3" id="KW-1185">Reference proteome</keyword>
<reference evidence="2 3" key="1">
    <citation type="journal article" date="2024" name="Nat. Commun.">
        <title>Phylogenomics reveals the evolutionary origins of lichenization in chlorophyte algae.</title>
        <authorList>
            <person name="Puginier C."/>
            <person name="Libourel C."/>
            <person name="Otte J."/>
            <person name="Skaloud P."/>
            <person name="Haon M."/>
            <person name="Grisel S."/>
            <person name="Petersen M."/>
            <person name="Berrin J.G."/>
            <person name="Delaux P.M."/>
            <person name="Dal Grande F."/>
            <person name="Keller J."/>
        </authorList>
    </citation>
    <scope>NUCLEOTIDE SEQUENCE [LARGE SCALE GENOMIC DNA]</scope>
    <source>
        <strain evidence="2 3">SAG 2043</strain>
    </source>
</reference>
<dbReference type="SUPFAM" id="SSF52833">
    <property type="entry name" value="Thioredoxin-like"/>
    <property type="match status" value="1"/>
</dbReference>
<accession>A0AAW1QRV5</accession>
<evidence type="ECO:0000313" key="2">
    <source>
        <dbReference type="EMBL" id="KAK9824230.1"/>
    </source>
</evidence>
<dbReference type="EMBL" id="JALJOR010000002">
    <property type="protein sequence ID" value="KAK9824230.1"/>
    <property type="molecule type" value="Genomic_DNA"/>
</dbReference>
<dbReference type="AlphaFoldDB" id="A0AAW1QRV5"/>
<evidence type="ECO:0000313" key="3">
    <source>
        <dbReference type="Proteomes" id="UP001489004"/>
    </source>
</evidence>
<dbReference type="InterPro" id="IPR036249">
    <property type="entry name" value="Thioredoxin-like_sf"/>
</dbReference>
<dbReference type="Proteomes" id="UP001489004">
    <property type="component" value="Unassembled WGS sequence"/>
</dbReference>
<name>A0AAW1QRV5_9CHLO</name>
<dbReference type="Gene3D" id="3.40.30.10">
    <property type="entry name" value="Glutaredoxin"/>
    <property type="match status" value="1"/>
</dbReference>
<comment type="caution">
    <text evidence="2">The sequence shown here is derived from an EMBL/GenBank/DDBJ whole genome shotgun (WGS) entry which is preliminary data.</text>
</comment>
<sequence length="182" mass="20080">MPSWNTCGNFGFDLSEDSLLREAHLMEGTMICHLHVAGLEACQNMDEHLSSLAHAYWSVRFVRVPLSLQSGLLPQLCLPHEPALLVFKAGAVLAKAPLHVFTRDKTLLEEQVTKWLRRNGSIAADDQPAAHKRASKDSSGSSSGDDDGDWIEPCLVCGRRYYHEHVRNLQTGGVLGDSDSDE</sequence>
<proteinExistence type="predicted"/>
<organism evidence="2 3">
    <name type="scientific">[Myrmecia] bisecta</name>
    <dbReference type="NCBI Taxonomy" id="41462"/>
    <lineage>
        <taxon>Eukaryota</taxon>
        <taxon>Viridiplantae</taxon>
        <taxon>Chlorophyta</taxon>
        <taxon>core chlorophytes</taxon>
        <taxon>Trebouxiophyceae</taxon>
        <taxon>Trebouxiales</taxon>
        <taxon>Trebouxiaceae</taxon>
        <taxon>Myrmecia</taxon>
    </lineage>
</organism>
<gene>
    <name evidence="2" type="ORF">WJX72_008784</name>
</gene>
<protein>
    <recommendedName>
        <fullName evidence="4">Thioredoxin domain-containing protein</fullName>
    </recommendedName>
</protein>
<evidence type="ECO:0000256" key="1">
    <source>
        <dbReference type="SAM" id="MobiDB-lite"/>
    </source>
</evidence>
<feature type="region of interest" description="Disordered" evidence="1">
    <location>
        <begin position="124"/>
        <end position="149"/>
    </location>
</feature>